<comment type="caution">
    <text evidence="2">The sequence shown here is derived from an EMBL/GenBank/DDBJ whole genome shotgun (WGS) entry which is preliminary data.</text>
</comment>
<dbReference type="RefSeq" id="WP_054769626.1">
    <property type="nucleotide sequence ID" value="NZ_BJVK01000036.1"/>
</dbReference>
<organism evidence="2 3">
    <name type="scientific">Lentilactobacillus kefiri</name>
    <name type="common">Lactobacillus kefiri</name>
    <dbReference type="NCBI Taxonomy" id="33962"/>
    <lineage>
        <taxon>Bacteria</taxon>
        <taxon>Bacillati</taxon>
        <taxon>Bacillota</taxon>
        <taxon>Bacilli</taxon>
        <taxon>Lactobacillales</taxon>
        <taxon>Lactobacillaceae</taxon>
        <taxon>Lentilactobacillus</taxon>
    </lineage>
</organism>
<keyword evidence="3" id="KW-1185">Reference proteome</keyword>
<sequence>MYFIDDSDNYRIKGVGATTYDDTGTQRYTKTDDGGSGNEAAHASTTQNIVAVLPTGETDVVATVNVQQDLPYNYSLSSYNSYSPAFSDVPVGQTTSDGNVYVPYV</sequence>
<dbReference type="STRING" id="1423764.FC95_GL000897"/>
<name>A0A511DWE2_LENKE</name>
<dbReference type="Proteomes" id="UP000321893">
    <property type="component" value="Unassembled WGS sequence"/>
</dbReference>
<accession>A0A511DWE2</accession>
<evidence type="ECO:0000256" key="1">
    <source>
        <dbReference type="SAM" id="MobiDB-lite"/>
    </source>
</evidence>
<evidence type="ECO:0000313" key="3">
    <source>
        <dbReference type="Proteomes" id="UP000321893"/>
    </source>
</evidence>
<proteinExistence type="predicted"/>
<reference evidence="2" key="1">
    <citation type="submission" date="2019-07" db="EMBL/GenBank/DDBJ databases">
        <title>Whole genome shotgun sequence of Lactobacillus kefiri NBRC 15888.</title>
        <authorList>
            <person name="Hosoyama A."/>
            <person name="Uohara A."/>
            <person name="Ohji S."/>
            <person name="Ichikawa N."/>
        </authorList>
    </citation>
    <scope>NUCLEOTIDE SEQUENCE [LARGE SCALE GENOMIC DNA]</scope>
    <source>
        <strain evidence="2">NBRC 15888</strain>
    </source>
</reference>
<gene>
    <name evidence="2" type="ORF">LKE01_19800</name>
</gene>
<dbReference type="AlphaFoldDB" id="A0A511DWE2"/>
<protein>
    <submittedName>
        <fullName evidence="2">Uncharacterized protein</fullName>
    </submittedName>
</protein>
<feature type="region of interest" description="Disordered" evidence="1">
    <location>
        <begin position="21"/>
        <end position="42"/>
    </location>
</feature>
<dbReference type="EMBL" id="BJVK01000036">
    <property type="protein sequence ID" value="GEL29160.1"/>
    <property type="molecule type" value="Genomic_DNA"/>
</dbReference>
<evidence type="ECO:0000313" key="2">
    <source>
        <dbReference type="EMBL" id="GEL29160.1"/>
    </source>
</evidence>